<evidence type="ECO:0000259" key="1">
    <source>
        <dbReference type="Pfam" id="PF00501"/>
    </source>
</evidence>
<dbReference type="PANTHER" id="PTHR43845">
    <property type="entry name" value="BLR5969 PROTEIN"/>
    <property type="match status" value="1"/>
</dbReference>
<dbReference type="Gene3D" id="3.40.50.12780">
    <property type="entry name" value="N-terminal domain of ligase-like"/>
    <property type="match status" value="1"/>
</dbReference>
<accession>A0A431VM32</accession>
<dbReference type="RefSeq" id="WP_126613397.1">
    <property type="nucleotide sequence ID" value="NZ_JBHUCY010000053.1"/>
</dbReference>
<feature type="domain" description="AMP-dependent ligase C-terminal" evidence="2">
    <location>
        <begin position="324"/>
        <end position="400"/>
    </location>
</feature>
<comment type="caution">
    <text evidence="3">The sequence shown here is derived from an EMBL/GenBank/DDBJ whole genome shotgun (WGS) entry which is preliminary data.</text>
</comment>
<dbReference type="InterPro" id="IPR028154">
    <property type="entry name" value="AMP-dep_Lig_C"/>
</dbReference>
<protein>
    <submittedName>
        <fullName evidence="3">Phenylacetate--CoA ligase family protein</fullName>
    </submittedName>
</protein>
<name>A0A431VM32_9PROT</name>
<evidence type="ECO:0000313" key="3">
    <source>
        <dbReference type="EMBL" id="RTR22513.1"/>
    </source>
</evidence>
<dbReference type="SUPFAM" id="SSF56801">
    <property type="entry name" value="Acetyl-CoA synthetase-like"/>
    <property type="match status" value="1"/>
</dbReference>
<keyword evidence="3" id="KW-0436">Ligase</keyword>
<organism evidence="3 4">
    <name type="scientific">Azospirillum griseum</name>
    <dbReference type="NCBI Taxonomy" id="2496639"/>
    <lineage>
        <taxon>Bacteria</taxon>
        <taxon>Pseudomonadati</taxon>
        <taxon>Pseudomonadota</taxon>
        <taxon>Alphaproteobacteria</taxon>
        <taxon>Rhodospirillales</taxon>
        <taxon>Azospirillaceae</taxon>
        <taxon>Azospirillum</taxon>
    </lineage>
</organism>
<dbReference type="Pfam" id="PF14535">
    <property type="entry name" value="AMP-binding_C_2"/>
    <property type="match status" value="1"/>
</dbReference>
<gene>
    <name evidence="3" type="ORF">EJ903_06765</name>
</gene>
<evidence type="ECO:0000259" key="2">
    <source>
        <dbReference type="Pfam" id="PF14535"/>
    </source>
</evidence>
<dbReference type="OrthoDB" id="580775at2"/>
<dbReference type="EMBL" id="RXMA01000004">
    <property type="protein sequence ID" value="RTR22513.1"/>
    <property type="molecule type" value="Genomic_DNA"/>
</dbReference>
<dbReference type="Gene3D" id="3.30.300.30">
    <property type="match status" value="1"/>
</dbReference>
<sequence length="409" mass="43190">MTDFYDDLETRSSDQREAALFAALPAHLAHAKASAPHFTRILDGVDPTSIRDRAALATLPVTRKADLIALQQAEPPFGGLAAVEIGRLARVFASPGPIHDPEPHGKDPWRSARALYASGFRAGDLAHNCFAYHLTPAGSMFETGAHAIGCAVIPAGTGNTETQAQVIAHLKPRGYIGTPDFLKIVLEKADALGLDGSSIRIGNVSGGPYLPDARAFYESRGIAVYQSYGTADLGIVAYETQARAGLVVDEGAIIEIVRPGTGNPVPEGEVGEVVVTIFNPAYPLIRFATGDLSAVLPGTSPCGRTNMRLKGWMGRADQTTKVKGMFVHPAQIAEVLRRHPAVAKARLVVGRQDASDTMTLRCEATESGETLAAAIRDSLTAVTKLKGAVEFVAPGALPNDGKVIDDTRG</sequence>
<dbReference type="InterPro" id="IPR045851">
    <property type="entry name" value="AMP-bd_C_sf"/>
</dbReference>
<keyword evidence="4" id="KW-1185">Reference proteome</keyword>
<evidence type="ECO:0000313" key="4">
    <source>
        <dbReference type="Proteomes" id="UP000277007"/>
    </source>
</evidence>
<dbReference type="Proteomes" id="UP000277007">
    <property type="component" value="Unassembled WGS sequence"/>
</dbReference>
<dbReference type="GO" id="GO:0016874">
    <property type="term" value="F:ligase activity"/>
    <property type="evidence" value="ECO:0007669"/>
    <property type="project" value="UniProtKB-KW"/>
</dbReference>
<dbReference type="InterPro" id="IPR000873">
    <property type="entry name" value="AMP-dep_synth/lig_dom"/>
</dbReference>
<dbReference type="PANTHER" id="PTHR43845:SF1">
    <property type="entry name" value="BLR5969 PROTEIN"/>
    <property type="match status" value="1"/>
</dbReference>
<dbReference type="Pfam" id="PF00501">
    <property type="entry name" value="AMP-binding"/>
    <property type="match status" value="1"/>
</dbReference>
<dbReference type="InterPro" id="IPR042099">
    <property type="entry name" value="ANL_N_sf"/>
</dbReference>
<dbReference type="AlphaFoldDB" id="A0A431VM32"/>
<proteinExistence type="predicted"/>
<reference evidence="3 4" key="1">
    <citation type="submission" date="2018-12" db="EMBL/GenBank/DDBJ databases">
        <authorList>
            <person name="Yang Y."/>
        </authorList>
    </citation>
    <scope>NUCLEOTIDE SEQUENCE [LARGE SCALE GENOMIC DNA]</scope>
    <source>
        <strain evidence="3 4">L-25-5w-1</strain>
    </source>
</reference>
<feature type="domain" description="AMP-dependent synthetase/ligase" evidence="1">
    <location>
        <begin position="139"/>
        <end position="275"/>
    </location>
</feature>